<dbReference type="Gene3D" id="3.40.50.300">
    <property type="entry name" value="P-loop containing nucleotide triphosphate hydrolases"/>
    <property type="match status" value="1"/>
</dbReference>
<dbReference type="AlphaFoldDB" id="A0A9D2L5I1"/>
<sequence length="354" mass="40053">MNLSFQVTPKELWEVLLSIAPVRPVFIWGAPGIGKSSLVEEFAKTVGLPCVSLLGSQLAPEDIIGIPQVRDGVSEFLPPKMIARKEPYVLFLDELNACSQEVQKAFYSLIYEKRVGEYHLPEGSIVVGAGNRTQDSAIVKTMSSALVNRMFHVQMKADAGQWLEWAYENGLHPWVIDYITQRPDHLFSVPPKTEEPFSTPRSWHMLSDILKEYGAGEKELPEDTVRMLVYGCVSASHAGMFVAYTKQLGNQHLFQDIIKGTAKWPSRPDERDVLYFLAQSFRAKLIHELPEHKQKMNREAQYLAHRGKALIKELSSINYEIAQMVVAEEEGESLPDWFMVEIVRDLPRLVRAAG</sequence>
<dbReference type="Pfam" id="PF07728">
    <property type="entry name" value="AAA_5"/>
    <property type="match status" value="1"/>
</dbReference>
<feature type="domain" description="ATPase dynein-related AAA" evidence="1">
    <location>
        <begin position="24"/>
        <end position="150"/>
    </location>
</feature>
<dbReference type="InterPro" id="IPR027417">
    <property type="entry name" value="P-loop_NTPase"/>
</dbReference>
<name>A0A9D2L5I1_9FIRM</name>
<organism evidence="2 3">
    <name type="scientific">Candidatus Enterocloster faecavium</name>
    <dbReference type="NCBI Taxonomy" id="2838560"/>
    <lineage>
        <taxon>Bacteria</taxon>
        <taxon>Bacillati</taxon>
        <taxon>Bacillota</taxon>
        <taxon>Clostridia</taxon>
        <taxon>Lachnospirales</taxon>
        <taxon>Lachnospiraceae</taxon>
        <taxon>Enterocloster</taxon>
    </lineage>
</organism>
<dbReference type="Proteomes" id="UP000886804">
    <property type="component" value="Unassembled WGS sequence"/>
</dbReference>
<reference evidence="2" key="2">
    <citation type="submission" date="2021-04" db="EMBL/GenBank/DDBJ databases">
        <authorList>
            <person name="Gilroy R."/>
        </authorList>
    </citation>
    <scope>NUCLEOTIDE SEQUENCE</scope>
    <source>
        <strain evidence="2">CHK188-4685</strain>
    </source>
</reference>
<proteinExistence type="predicted"/>
<dbReference type="GO" id="GO:0016887">
    <property type="term" value="F:ATP hydrolysis activity"/>
    <property type="evidence" value="ECO:0007669"/>
    <property type="project" value="InterPro"/>
</dbReference>
<protein>
    <submittedName>
        <fullName evidence="2">AAA family ATPase</fullName>
    </submittedName>
</protein>
<dbReference type="EMBL" id="DWYS01000007">
    <property type="protein sequence ID" value="HJB06329.1"/>
    <property type="molecule type" value="Genomic_DNA"/>
</dbReference>
<evidence type="ECO:0000313" key="3">
    <source>
        <dbReference type="Proteomes" id="UP000886804"/>
    </source>
</evidence>
<gene>
    <name evidence="2" type="ORF">H9716_00475</name>
</gene>
<dbReference type="GO" id="GO:0005524">
    <property type="term" value="F:ATP binding"/>
    <property type="evidence" value="ECO:0007669"/>
    <property type="project" value="InterPro"/>
</dbReference>
<dbReference type="SUPFAM" id="SSF52540">
    <property type="entry name" value="P-loop containing nucleoside triphosphate hydrolases"/>
    <property type="match status" value="1"/>
</dbReference>
<dbReference type="InterPro" id="IPR011704">
    <property type="entry name" value="ATPase_dyneun-rel_AAA"/>
</dbReference>
<reference evidence="2" key="1">
    <citation type="journal article" date="2021" name="PeerJ">
        <title>Extensive microbial diversity within the chicken gut microbiome revealed by metagenomics and culture.</title>
        <authorList>
            <person name="Gilroy R."/>
            <person name="Ravi A."/>
            <person name="Getino M."/>
            <person name="Pursley I."/>
            <person name="Horton D.L."/>
            <person name="Alikhan N.F."/>
            <person name="Baker D."/>
            <person name="Gharbi K."/>
            <person name="Hall N."/>
            <person name="Watson M."/>
            <person name="Adriaenssens E.M."/>
            <person name="Foster-Nyarko E."/>
            <person name="Jarju S."/>
            <person name="Secka A."/>
            <person name="Antonio M."/>
            <person name="Oren A."/>
            <person name="Chaudhuri R.R."/>
            <person name="La Ragione R."/>
            <person name="Hildebrand F."/>
            <person name="Pallen M.J."/>
        </authorList>
    </citation>
    <scope>NUCLEOTIDE SEQUENCE</scope>
    <source>
        <strain evidence="2">CHK188-4685</strain>
    </source>
</reference>
<accession>A0A9D2L5I1</accession>
<dbReference type="CDD" id="cd00009">
    <property type="entry name" value="AAA"/>
    <property type="match status" value="1"/>
</dbReference>
<evidence type="ECO:0000313" key="2">
    <source>
        <dbReference type="EMBL" id="HJB06329.1"/>
    </source>
</evidence>
<evidence type="ECO:0000259" key="1">
    <source>
        <dbReference type="Pfam" id="PF07728"/>
    </source>
</evidence>
<comment type="caution">
    <text evidence="2">The sequence shown here is derived from an EMBL/GenBank/DDBJ whole genome shotgun (WGS) entry which is preliminary data.</text>
</comment>